<accession>A0A6C0CH57</accession>
<dbReference type="AlphaFoldDB" id="A0A6C0CH57"/>
<name>A0A6C0CH57_9ZZZZ</name>
<proteinExistence type="predicted"/>
<reference evidence="1" key="1">
    <citation type="journal article" date="2020" name="Nature">
        <title>Giant virus diversity and host interactions through global metagenomics.</title>
        <authorList>
            <person name="Schulz F."/>
            <person name="Roux S."/>
            <person name="Paez-Espino D."/>
            <person name="Jungbluth S."/>
            <person name="Walsh D.A."/>
            <person name="Denef V.J."/>
            <person name="McMahon K.D."/>
            <person name="Konstantinidis K.T."/>
            <person name="Eloe-Fadrosh E.A."/>
            <person name="Kyrpides N.C."/>
            <person name="Woyke T."/>
        </authorList>
    </citation>
    <scope>NUCLEOTIDE SEQUENCE</scope>
    <source>
        <strain evidence="1">GVMAG-M-3300021137-6</strain>
    </source>
</reference>
<evidence type="ECO:0000313" key="1">
    <source>
        <dbReference type="EMBL" id="QHT03918.1"/>
    </source>
</evidence>
<evidence type="ECO:0008006" key="2">
    <source>
        <dbReference type="Google" id="ProtNLM"/>
    </source>
</evidence>
<dbReference type="EMBL" id="MN739420">
    <property type="protein sequence ID" value="QHT03918.1"/>
    <property type="molecule type" value="Genomic_DNA"/>
</dbReference>
<organism evidence="1">
    <name type="scientific">viral metagenome</name>
    <dbReference type="NCBI Taxonomy" id="1070528"/>
    <lineage>
        <taxon>unclassified sequences</taxon>
        <taxon>metagenomes</taxon>
        <taxon>organismal metagenomes</taxon>
    </lineage>
</organism>
<protein>
    <recommendedName>
        <fullName evidence="2">YubB ferredoxin-like domain-containing protein</fullName>
    </recommendedName>
</protein>
<sequence length="115" mass="13698">MPNDCWSRLTITANVLELFNIMNGFRHVPEGAIKIFEQGKEAVHMKLWSRWNPDFEMLENLLSKYPSCWIKNEWSEEGGKAGVWIGTMRSGEKQISRLEWDDMCLEERMHRFRFT</sequence>